<evidence type="ECO:0000259" key="7">
    <source>
        <dbReference type="Pfam" id="PF18674"/>
    </source>
</evidence>
<dbReference type="GO" id="GO:0005886">
    <property type="term" value="C:plasma membrane"/>
    <property type="evidence" value="ECO:0007669"/>
    <property type="project" value="UniProtKB-SubCell"/>
</dbReference>
<keyword evidence="6" id="KW-0472">Membrane</keyword>
<keyword evidence="9" id="KW-1185">Reference proteome</keyword>
<evidence type="ECO:0000256" key="4">
    <source>
        <dbReference type="ARBA" id="ARBA00022679"/>
    </source>
</evidence>
<dbReference type="InterPro" id="IPR043149">
    <property type="entry name" value="TagF_N"/>
</dbReference>
<evidence type="ECO:0000256" key="2">
    <source>
        <dbReference type="ARBA" id="ARBA00010488"/>
    </source>
</evidence>
<dbReference type="Pfam" id="PF18674">
    <property type="entry name" value="TarS_C1"/>
    <property type="match status" value="1"/>
</dbReference>
<dbReference type="Gene3D" id="3.40.50.11820">
    <property type="match status" value="2"/>
</dbReference>
<dbReference type="SUPFAM" id="SSF53756">
    <property type="entry name" value="UDP-Glycosyltransferase/glycogen phosphorylase"/>
    <property type="match status" value="2"/>
</dbReference>
<comment type="subcellular location">
    <subcellularLocation>
        <location evidence="1">Cell membrane</location>
        <topology evidence="1">Peripheral membrane protein</topology>
    </subcellularLocation>
</comment>
<dbReference type="GO" id="GO:0019350">
    <property type="term" value="P:teichoic acid biosynthetic process"/>
    <property type="evidence" value="ECO:0007669"/>
    <property type="project" value="UniProtKB-KW"/>
</dbReference>
<dbReference type="InterPro" id="IPR007554">
    <property type="entry name" value="Glycerophosphate_synth"/>
</dbReference>
<dbReference type="Proteomes" id="UP000319263">
    <property type="component" value="Chromosome"/>
</dbReference>
<evidence type="ECO:0000256" key="6">
    <source>
        <dbReference type="ARBA" id="ARBA00023136"/>
    </source>
</evidence>
<proteinExistence type="inferred from homology"/>
<accession>A0A516PZJ0</accession>
<dbReference type="InterPro" id="IPR041038">
    <property type="entry name" value="TarS_C1"/>
</dbReference>
<keyword evidence="4" id="KW-0808">Transferase</keyword>
<dbReference type="OrthoDB" id="8549922at2"/>
<dbReference type="RefSeq" id="WP_143986525.1">
    <property type="nucleotide sequence ID" value="NZ_CP041692.1"/>
</dbReference>
<reference evidence="8 9" key="1">
    <citation type="submission" date="2019-07" db="EMBL/GenBank/DDBJ databases">
        <title>Microlunatus dokdonensis sp. nov. isolated from the rhizospheric soil of the wild plant Elymus tsukushiensis.</title>
        <authorList>
            <person name="Ghim S.-Y."/>
            <person name="Hwang Y.-J."/>
            <person name="Son J.-S."/>
            <person name="Shin J.-H."/>
        </authorList>
    </citation>
    <scope>NUCLEOTIDE SEQUENCE [LARGE SCALE GENOMIC DNA]</scope>
    <source>
        <strain evidence="8 9">KUDC0627</strain>
    </source>
</reference>
<organism evidence="8 9">
    <name type="scientific">Microlunatus elymi</name>
    <dbReference type="NCBI Taxonomy" id="2596828"/>
    <lineage>
        <taxon>Bacteria</taxon>
        <taxon>Bacillati</taxon>
        <taxon>Actinomycetota</taxon>
        <taxon>Actinomycetes</taxon>
        <taxon>Propionibacteriales</taxon>
        <taxon>Propionibacteriaceae</taxon>
        <taxon>Microlunatus</taxon>
    </lineage>
</organism>
<evidence type="ECO:0000313" key="8">
    <source>
        <dbReference type="EMBL" id="QDP96562.1"/>
    </source>
</evidence>
<name>A0A516PZJ0_9ACTN</name>
<keyword evidence="5" id="KW-0777">Teichoic acid biosynthesis</keyword>
<dbReference type="Gene3D" id="3.40.50.12580">
    <property type="match status" value="2"/>
</dbReference>
<dbReference type="Pfam" id="PF04464">
    <property type="entry name" value="Glyphos_transf"/>
    <property type="match status" value="2"/>
</dbReference>
<dbReference type="KEGG" id="mik:FOE78_12175"/>
<dbReference type="GO" id="GO:0047355">
    <property type="term" value="F:CDP-glycerol glycerophosphotransferase activity"/>
    <property type="evidence" value="ECO:0007669"/>
    <property type="project" value="InterPro"/>
</dbReference>
<dbReference type="InterPro" id="IPR043148">
    <property type="entry name" value="TagF_C"/>
</dbReference>
<keyword evidence="3" id="KW-1003">Cell membrane</keyword>
<comment type="similarity">
    <text evidence="2">Belongs to the CDP-glycerol glycerophosphotransferase family.</text>
</comment>
<feature type="domain" description="TarS C-terminal" evidence="7">
    <location>
        <begin position="173"/>
        <end position="312"/>
    </location>
</feature>
<sequence>MSGVARRLPTPLKRRARAIAVAVARPPAQERPSRLKFSIEGDYAVLKFDVRRGRKRPTGVCLWMRDGRHWFYKVSQPDAKGMQKARINLRKLIERQQLSGQSADLYLDWRDTKVQPPMLERLGKFDETTRARCFDQVEIDGVEVVLEPTGLGNLSVRFNHSNVYKPKVEYRRIDWHRSSVTLVCRVRTYNRPIRDAALVVTGRETQNRAEFSVTYTLDKSAARKDFGLLSYEMKIELDFEAIAKALHDDDATLDFAVEMATLGADAPRRIGLVLPPGKSERDLQSIPIASGRRVAFFVPYLTFRNRRLTFRVERFTEDNFKLMRRLQRVGWLVPLVKPLTKVWLIGEVPYKAQDNGYRFFEYVRRNHPTKRAFYVLDHDSPDREKVAKLGNLVERFSREHVLYSFLASRIVGSHHAEYLYVTRDRAISRHIRGVRIFLQHGVTATKNVVPNYARQGTVEKPTERFVVVSELEQKIVTEDYGYAQRQAPVAGFARFDSLFGDPVTPDRTILVMPTWRDTLVRLEKFLESDYYANWHGLLGDPQLQRLVEDHGYTVTFVVHPNMRMFADHFDLPGVSLVRQDEVDVQELLRRSSVLITDYSSVAWDFSFQGRPVLYFLFDLHNLANERAPHIDFHTELPGPVLSSPTDVIEELAETLQRGAGMKPEYRRRAELFIDNRDTDNCARIYDVVENAWTPLTAWDRVRNSDWAQAQWWSFRKSGETYFKWVRRLYAFGQRLPRKQTVMFECDRGAHFGDAPRYIYERLIERDHGLKIFWSNNTTQRFPDPNTTKIKRHSPRYYWELSRARYWVNNQNFPGDLSKPRRTRFLQTWHGTPLKRMQHDVPHMLSRDPGYQERAARLTSYWDVLLSSGPYATECFRSAFRYEGPILEVGYPRNDPFFWGDAATRAQEVRSRLGLGSDSRKILLYAPTFRDDERKGVHWKHKIELDLDRLVREFGDEYVVVVRFHQLVRQSMTKLKLSRDDVLIDGSTYPDIQELLLATDVLITDYSSIFFDFALLRRPILFFAYDIEKYEKDLRGFYLDLAESAPGPVLRTNDELFSALSDLEGLTAEYADRLADFARRYGPASDGGASDRVIDAFFGNIPVLSQDGPRNRVDPAPVDVRFEAS</sequence>
<evidence type="ECO:0000256" key="3">
    <source>
        <dbReference type="ARBA" id="ARBA00022475"/>
    </source>
</evidence>
<evidence type="ECO:0000256" key="1">
    <source>
        <dbReference type="ARBA" id="ARBA00004202"/>
    </source>
</evidence>
<evidence type="ECO:0000313" key="9">
    <source>
        <dbReference type="Proteomes" id="UP000319263"/>
    </source>
</evidence>
<dbReference type="AlphaFoldDB" id="A0A516PZJ0"/>
<dbReference type="PANTHER" id="PTHR37316">
    <property type="entry name" value="TEICHOIC ACID GLYCEROL-PHOSPHATE PRIMASE"/>
    <property type="match status" value="1"/>
</dbReference>
<evidence type="ECO:0000256" key="5">
    <source>
        <dbReference type="ARBA" id="ARBA00022944"/>
    </source>
</evidence>
<dbReference type="InterPro" id="IPR051612">
    <property type="entry name" value="Teichoic_Acid_Biosynth"/>
</dbReference>
<dbReference type="EMBL" id="CP041692">
    <property type="protein sequence ID" value="QDP96562.1"/>
    <property type="molecule type" value="Genomic_DNA"/>
</dbReference>
<gene>
    <name evidence="8" type="ORF">FOE78_12175</name>
</gene>
<dbReference type="PANTHER" id="PTHR37316:SF3">
    <property type="entry name" value="TEICHOIC ACID GLYCEROL-PHOSPHATE TRANSFERASE"/>
    <property type="match status" value="1"/>
</dbReference>
<protein>
    <recommendedName>
        <fullName evidence="7">TarS C-terminal domain-containing protein</fullName>
    </recommendedName>
</protein>